<gene>
    <name evidence="7" type="ORF">GCM10010387_31480</name>
</gene>
<evidence type="ECO:0000313" key="8">
    <source>
        <dbReference type="Proteomes" id="UP000630936"/>
    </source>
</evidence>
<evidence type="ECO:0000256" key="1">
    <source>
        <dbReference type="ARBA" id="ARBA00004141"/>
    </source>
</evidence>
<accession>A0A918Q627</accession>
<feature type="transmembrane region" description="Helical" evidence="5">
    <location>
        <begin position="185"/>
        <end position="202"/>
    </location>
</feature>
<feature type="domain" description="ABC-2 type transporter transmembrane" evidence="6">
    <location>
        <begin position="82"/>
        <end position="259"/>
    </location>
</feature>
<dbReference type="EMBL" id="BMWG01000008">
    <property type="protein sequence ID" value="GGZ35116.1"/>
    <property type="molecule type" value="Genomic_DNA"/>
</dbReference>
<evidence type="ECO:0000256" key="2">
    <source>
        <dbReference type="ARBA" id="ARBA00022692"/>
    </source>
</evidence>
<evidence type="ECO:0000313" key="7">
    <source>
        <dbReference type="EMBL" id="GGZ35116.1"/>
    </source>
</evidence>
<dbReference type="GO" id="GO:0016020">
    <property type="term" value="C:membrane"/>
    <property type="evidence" value="ECO:0007669"/>
    <property type="project" value="UniProtKB-SubCell"/>
</dbReference>
<reference evidence="7" key="2">
    <citation type="submission" date="2020-09" db="EMBL/GenBank/DDBJ databases">
        <authorList>
            <person name="Sun Q."/>
            <person name="Ohkuma M."/>
        </authorList>
    </citation>
    <scope>NUCLEOTIDE SEQUENCE</scope>
    <source>
        <strain evidence="7">JCM 4988</strain>
    </source>
</reference>
<dbReference type="PANTHER" id="PTHR43229">
    <property type="entry name" value="NODULATION PROTEIN J"/>
    <property type="match status" value="1"/>
</dbReference>
<dbReference type="RefSeq" id="WP_190123708.1">
    <property type="nucleotide sequence ID" value="NZ_BMWG01000008.1"/>
</dbReference>
<feature type="transmembrane region" description="Helical" evidence="5">
    <location>
        <begin position="74"/>
        <end position="96"/>
    </location>
</feature>
<comment type="caution">
    <text evidence="7">The sequence shown here is derived from an EMBL/GenBank/DDBJ whole genome shotgun (WGS) entry which is preliminary data.</text>
</comment>
<evidence type="ECO:0000256" key="4">
    <source>
        <dbReference type="ARBA" id="ARBA00023136"/>
    </source>
</evidence>
<proteinExistence type="predicted"/>
<feature type="transmembrane region" description="Helical" evidence="5">
    <location>
        <begin position="153"/>
        <end position="178"/>
    </location>
</feature>
<dbReference type="AlphaFoldDB" id="A0A918Q627"/>
<dbReference type="Proteomes" id="UP000630936">
    <property type="component" value="Unassembled WGS sequence"/>
</dbReference>
<dbReference type="PANTHER" id="PTHR43229:SF2">
    <property type="entry name" value="NODULATION PROTEIN J"/>
    <property type="match status" value="1"/>
</dbReference>
<feature type="transmembrane region" description="Helical" evidence="5">
    <location>
        <begin position="41"/>
        <end position="62"/>
    </location>
</feature>
<keyword evidence="3 5" id="KW-1133">Transmembrane helix</keyword>
<dbReference type="Pfam" id="PF12698">
    <property type="entry name" value="ABC2_membrane_3"/>
    <property type="match status" value="1"/>
</dbReference>
<evidence type="ECO:0000256" key="5">
    <source>
        <dbReference type="SAM" id="Phobius"/>
    </source>
</evidence>
<feature type="transmembrane region" description="Helical" evidence="5">
    <location>
        <begin position="245"/>
        <end position="264"/>
    </location>
</feature>
<keyword evidence="4 5" id="KW-0472">Membrane</keyword>
<feature type="transmembrane region" description="Helical" evidence="5">
    <location>
        <begin position="117"/>
        <end position="141"/>
    </location>
</feature>
<keyword evidence="8" id="KW-1185">Reference proteome</keyword>
<protein>
    <submittedName>
        <fullName evidence="7">Multidrug ABC transporter permease</fullName>
    </submittedName>
</protein>
<organism evidence="7 8">
    <name type="scientific">Streptomyces inusitatus</name>
    <dbReference type="NCBI Taxonomy" id="68221"/>
    <lineage>
        <taxon>Bacteria</taxon>
        <taxon>Bacillati</taxon>
        <taxon>Actinomycetota</taxon>
        <taxon>Actinomycetes</taxon>
        <taxon>Kitasatosporales</taxon>
        <taxon>Streptomycetaceae</taxon>
        <taxon>Streptomyces</taxon>
    </lineage>
</organism>
<evidence type="ECO:0000256" key="3">
    <source>
        <dbReference type="ARBA" id="ARBA00022989"/>
    </source>
</evidence>
<evidence type="ECO:0000259" key="6">
    <source>
        <dbReference type="Pfam" id="PF12698"/>
    </source>
</evidence>
<comment type="subcellular location">
    <subcellularLocation>
        <location evidence="1">Membrane</location>
        <topology evidence="1">Multi-pass membrane protein</topology>
    </subcellularLocation>
</comment>
<dbReference type="InterPro" id="IPR051784">
    <property type="entry name" value="Nod_factor_ABC_transporter"/>
</dbReference>
<dbReference type="InterPro" id="IPR013525">
    <property type="entry name" value="ABC2_TM"/>
</dbReference>
<reference evidence="7" key="1">
    <citation type="journal article" date="2014" name="Int. J. Syst. Evol. Microbiol.">
        <title>Complete genome sequence of Corynebacterium casei LMG S-19264T (=DSM 44701T), isolated from a smear-ripened cheese.</title>
        <authorList>
            <consortium name="US DOE Joint Genome Institute (JGI-PGF)"/>
            <person name="Walter F."/>
            <person name="Albersmeier A."/>
            <person name="Kalinowski J."/>
            <person name="Ruckert C."/>
        </authorList>
    </citation>
    <scope>NUCLEOTIDE SEQUENCE</scope>
    <source>
        <strain evidence="7">JCM 4988</strain>
    </source>
</reference>
<keyword evidence="2 5" id="KW-0812">Transmembrane</keyword>
<name>A0A918Q627_9ACTN</name>
<dbReference type="GO" id="GO:0140359">
    <property type="term" value="F:ABC-type transporter activity"/>
    <property type="evidence" value="ECO:0007669"/>
    <property type="project" value="InterPro"/>
</dbReference>
<sequence length="267" mass="27918">MSEATVSAPRARVPVGVPPRAGLRTVYWTLLRWTAAQIGTALPLVLIVQALLAAAVIVGFGFLVPGIDAPAAEFLSSGAPTVLLMAVGLVLVPHGVAQSRANGTFTYLRALPVPRPLLLLADLTVWLVVALPGIPVAVFVAEWRYGLDFALDWPPLVTAALLSAATAVSVGYAIAVLLPPLVAQLASQVLVFFVMLFSPITFPASRLPEWFQTVHGLLPFQPAGDLIRAGLLSDGSGSGSGGRDLLVLLVWCALGIAVSVRALVRRG</sequence>